<evidence type="ECO:0000256" key="3">
    <source>
        <dbReference type="ARBA" id="ARBA00023134"/>
    </source>
</evidence>
<dbReference type="SUPFAM" id="SSF52540">
    <property type="entry name" value="P-loop containing nucleoside triphosphate hydrolases"/>
    <property type="match status" value="1"/>
</dbReference>
<proteinExistence type="inferred from homology"/>
<evidence type="ECO:0000259" key="4">
    <source>
        <dbReference type="PROSITE" id="PS51720"/>
    </source>
</evidence>
<evidence type="ECO:0000256" key="2">
    <source>
        <dbReference type="ARBA" id="ARBA00022741"/>
    </source>
</evidence>
<keyword evidence="3" id="KW-0342">GTP-binding</keyword>
<dbReference type="Gene3D" id="3.40.50.300">
    <property type="entry name" value="P-loop containing nucleotide triphosphate hydrolases"/>
    <property type="match status" value="1"/>
</dbReference>
<keyword evidence="6" id="KW-1185">Reference proteome</keyword>
<accession>A0ABQ0EUT9</accession>
<gene>
    <name evidence="5" type="ORF">APTSU1_000602400</name>
</gene>
<sequence length="217" mass="24225">MAVEGLKEKNLTPKKLQLLLVGKTGSGKSATGNSILGRQVFESKIRARPVTMTFQKGSREFEGKELEVIDTPDILSPQNQPEATAKKICDILASPGPHAVLLVIQVGRYTVEDQEAARCLQEIFGNRILAYTVLVFTRTEDLGEGSLEEYIQENNNKSLDILDVACERRHCGFNNRAQGDEQEAQLQKLMEEIELILWENEGHCYTIELPNVPSKTP</sequence>
<comment type="similarity">
    <text evidence="1">Belongs to the TRAFAC class TrmE-Era-EngA-EngB-Septin-like GTPase superfamily. AIG1/Toc34/Toc159-like paraseptin GTPase family. IAN subfamily.</text>
</comment>
<dbReference type="EMBL" id="BAAFST010000006">
    <property type="protein sequence ID" value="GAB1290794.1"/>
    <property type="molecule type" value="Genomic_DNA"/>
</dbReference>
<dbReference type="InterPro" id="IPR045058">
    <property type="entry name" value="GIMA/IAN/Toc"/>
</dbReference>
<dbReference type="PROSITE" id="PS51720">
    <property type="entry name" value="G_AIG1"/>
    <property type="match status" value="1"/>
</dbReference>
<reference evidence="5 6" key="1">
    <citation type="submission" date="2024-08" db="EMBL/GenBank/DDBJ databases">
        <title>The draft genome of Apodemus speciosus.</title>
        <authorList>
            <person name="Nabeshima K."/>
            <person name="Suzuki S."/>
            <person name="Onuma M."/>
        </authorList>
    </citation>
    <scope>NUCLEOTIDE SEQUENCE [LARGE SCALE GENOMIC DNA]</scope>
    <source>
        <strain evidence="5">IB14-021</strain>
    </source>
</reference>
<dbReference type="CDD" id="cd01852">
    <property type="entry name" value="AIG1"/>
    <property type="match status" value="1"/>
</dbReference>
<dbReference type="InterPro" id="IPR027417">
    <property type="entry name" value="P-loop_NTPase"/>
</dbReference>
<evidence type="ECO:0000313" key="6">
    <source>
        <dbReference type="Proteomes" id="UP001623349"/>
    </source>
</evidence>
<protein>
    <submittedName>
        <fullName evidence="5">GTPase IMAP family member 6</fullName>
    </submittedName>
</protein>
<comment type="caution">
    <text evidence="5">The sequence shown here is derived from an EMBL/GenBank/DDBJ whole genome shotgun (WGS) entry which is preliminary data.</text>
</comment>
<dbReference type="PANTHER" id="PTHR10903:SF144">
    <property type="entry name" value="GTPASE IMAP FAMILY MEMBER 6"/>
    <property type="match status" value="1"/>
</dbReference>
<dbReference type="Proteomes" id="UP001623349">
    <property type="component" value="Unassembled WGS sequence"/>
</dbReference>
<organism evidence="5 6">
    <name type="scientific">Apodemus speciosus</name>
    <name type="common">Large Japanese field mouse</name>
    <dbReference type="NCBI Taxonomy" id="105296"/>
    <lineage>
        <taxon>Eukaryota</taxon>
        <taxon>Metazoa</taxon>
        <taxon>Chordata</taxon>
        <taxon>Craniata</taxon>
        <taxon>Vertebrata</taxon>
        <taxon>Euteleostomi</taxon>
        <taxon>Mammalia</taxon>
        <taxon>Eutheria</taxon>
        <taxon>Euarchontoglires</taxon>
        <taxon>Glires</taxon>
        <taxon>Rodentia</taxon>
        <taxon>Myomorpha</taxon>
        <taxon>Muroidea</taxon>
        <taxon>Muridae</taxon>
        <taxon>Murinae</taxon>
        <taxon>Apodemus</taxon>
    </lineage>
</organism>
<dbReference type="Pfam" id="PF04548">
    <property type="entry name" value="AIG1"/>
    <property type="match status" value="1"/>
</dbReference>
<name>A0ABQ0EUT9_APOSI</name>
<evidence type="ECO:0000313" key="5">
    <source>
        <dbReference type="EMBL" id="GAB1290794.1"/>
    </source>
</evidence>
<dbReference type="InterPro" id="IPR006703">
    <property type="entry name" value="G_AIG1"/>
</dbReference>
<feature type="domain" description="AIG1-type G" evidence="4">
    <location>
        <begin position="13"/>
        <end position="214"/>
    </location>
</feature>
<evidence type="ECO:0000256" key="1">
    <source>
        <dbReference type="ARBA" id="ARBA00008535"/>
    </source>
</evidence>
<dbReference type="PANTHER" id="PTHR10903">
    <property type="entry name" value="GTPASE, IMAP FAMILY MEMBER-RELATED"/>
    <property type="match status" value="1"/>
</dbReference>
<keyword evidence="2" id="KW-0547">Nucleotide-binding</keyword>